<dbReference type="EMBL" id="AEJB01000527">
    <property type="protein sequence ID" value="ELP63301.1"/>
    <property type="molecule type" value="Genomic_DNA"/>
</dbReference>
<reference evidence="2 3" key="1">
    <citation type="journal article" date="2011" name="Plasmid">
        <title>Streptomyces turgidiscabies Car8 contains a modular pathogenicity island that shares virulence genes with other actinobacterial plant pathogens.</title>
        <authorList>
            <person name="Huguet-Tapia J.C."/>
            <person name="Badger J.H."/>
            <person name="Loria R."/>
            <person name="Pettis G.S."/>
        </authorList>
    </citation>
    <scope>NUCLEOTIDE SEQUENCE [LARGE SCALE GENOMIC DNA]</scope>
    <source>
        <strain evidence="2 3">Car8</strain>
    </source>
</reference>
<feature type="non-terminal residue" evidence="2">
    <location>
        <position position="29"/>
    </location>
</feature>
<protein>
    <submittedName>
        <fullName evidence="2">Uncharacterized protein</fullName>
    </submittedName>
</protein>
<dbReference type="Proteomes" id="UP000010931">
    <property type="component" value="Unassembled WGS sequence"/>
</dbReference>
<name>L7EX73_STRT8</name>
<evidence type="ECO:0000256" key="1">
    <source>
        <dbReference type="SAM" id="MobiDB-lite"/>
    </source>
</evidence>
<gene>
    <name evidence="2" type="ORF">STRTUCAR8_04499</name>
</gene>
<comment type="caution">
    <text evidence="2">The sequence shown here is derived from an EMBL/GenBank/DDBJ whole genome shotgun (WGS) entry which is preliminary data.</text>
</comment>
<keyword evidence="3" id="KW-1185">Reference proteome</keyword>
<organism evidence="2 3">
    <name type="scientific">Streptomyces turgidiscabies (strain Car8)</name>
    <dbReference type="NCBI Taxonomy" id="698760"/>
    <lineage>
        <taxon>Bacteria</taxon>
        <taxon>Bacillati</taxon>
        <taxon>Actinomycetota</taxon>
        <taxon>Actinomycetes</taxon>
        <taxon>Kitasatosporales</taxon>
        <taxon>Streptomycetaceae</taxon>
        <taxon>Streptomyces</taxon>
    </lineage>
</organism>
<evidence type="ECO:0000313" key="2">
    <source>
        <dbReference type="EMBL" id="ELP63301.1"/>
    </source>
</evidence>
<feature type="compositionally biased region" description="Low complexity" evidence="1">
    <location>
        <begin position="14"/>
        <end position="29"/>
    </location>
</feature>
<sequence length="29" mass="3211">MDFLHAPRLRDPTDTPGRTRGTDTGRQAA</sequence>
<proteinExistence type="predicted"/>
<dbReference type="AlphaFoldDB" id="L7EX73"/>
<accession>L7EX73</accession>
<evidence type="ECO:0000313" key="3">
    <source>
        <dbReference type="Proteomes" id="UP000010931"/>
    </source>
</evidence>
<feature type="region of interest" description="Disordered" evidence="1">
    <location>
        <begin position="1"/>
        <end position="29"/>
    </location>
</feature>